<dbReference type="AlphaFoldDB" id="A0A2M8KDU2"/>
<dbReference type="InterPro" id="IPR035940">
    <property type="entry name" value="CAP_sf"/>
</dbReference>
<feature type="transmembrane region" description="Helical" evidence="5">
    <location>
        <begin position="50"/>
        <end position="72"/>
    </location>
</feature>
<dbReference type="PANTHER" id="PTHR31157:SF1">
    <property type="entry name" value="SCP DOMAIN-CONTAINING PROTEIN"/>
    <property type="match status" value="1"/>
</dbReference>
<evidence type="ECO:0000256" key="4">
    <source>
        <dbReference type="ARBA" id="ARBA00023136"/>
    </source>
</evidence>
<keyword evidence="2 5" id="KW-0812">Transmembrane</keyword>
<keyword evidence="3 5" id="KW-1133">Transmembrane helix</keyword>
<dbReference type="Proteomes" id="UP000231450">
    <property type="component" value="Unassembled WGS sequence"/>
</dbReference>
<gene>
    <name evidence="7" type="ORF">COU81_02695</name>
</gene>
<accession>A0A2M8KDU2</accession>
<sequence>MDISQFINYLLDLLSPFKSLNWLDYIILAVLFFYIIEGFAIGFLAAALDLLGFILSFIIGLKIYSIVGVLLIKIFSMPPGFSNALGFLIIAVISEIIIGFILRGMVYRLFFERYKIKGTVLKNIDHILGIAIGVLSAFILLSFLLTLIISLPVSVFLKHSVSSSKFGNMLTANTQGFESELNNIFGKAVNDTLNFLTVEPKSDETVNLRFKTENFSVDKNAELQMLILVNEERRSQGFSSLDGNDKLTEVARKHCKDMFARGYFSHYTPEGLTPFDRMAQGDVYFTYAGENLALAPNVTMAMQGLMKSPGHRANILSPNSGKVGIGVIDGGIYGEMFCQEFTD</sequence>
<dbReference type="Pfam" id="PF02674">
    <property type="entry name" value="Colicin_V"/>
    <property type="match status" value="1"/>
</dbReference>
<comment type="caution">
    <text evidence="7">The sequence shown here is derived from an EMBL/GenBank/DDBJ whole genome shotgun (WGS) entry which is preliminary data.</text>
</comment>
<feature type="transmembrane region" description="Helical" evidence="5">
    <location>
        <begin position="127"/>
        <end position="157"/>
    </location>
</feature>
<evidence type="ECO:0000256" key="3">
    <source>
        <dbReference type="ARBA" id="ARBA00022989"/>
    </source>
</evidence>
<feature type="domain" description="SCP" evidence="6">
    <location>
        <begin position="228"/>
        <end position="335"/>
    </location>
</feature>
<dbReference type="CDD" id="cd05379">
    <property type="entry name" value="CAP_bacterial"/>
    <property type="match status" value="1"/>
</dbReference>
<evidence type="ECO:0000313" key="7">
    <source>
        <dbReference type="EMBL" id="PJE58074.1"/>
    </source>
</evidence>
<evidence type="ECO:0000256" key="1">
    <source>
        <dbReference type="ARBA" id="ARBA00004141"/>
    </source>
</evidence>
<dbReference type="GO" id="GO:0009403">
    <property type="term" value="P:toxin biosynthetic process"/>
    <property type="evidence" value="ECO:0007669"/>
    <property type="project" value="InterPro"/>
</dbReference>
<dbReference type="GO" id="GO:0016020">
    <property type="term" value="C:membrane"/>
    <property type="evidence" value="ECO:0007669"/>
    <property type="project" value="UniProtKB-SubCell"/>
</dbReference>
<comment type="subcellular location">
    <subcellularLocation>
        <location evidence="1">Membrane</location>
        <topology evidence="1">Multi-pass membrane protein</topology>
    </subcellularLocation>
</comment>
<dbReference type="Pfam" id="PF00188">
    <property type="entry name" value="CAP"/>
    <property type="match status" value="1"/>
</dbReference>
<reference evidence="8" key="1">
    <citation type="submission" date="2017-09" db="EMBL/GenBank/DDBJ databases">
        <title>Depth-based differentiation of microbial function through sediment-hosted aquifers and enrichment of novel symbionts in the deep terrestrial subsurface.</title>
        <authorList>
            <person name="Probst A.J."/>
            <person name="Ladd B."/>
            <person name="Jarett J.K."/>
            <person name="Geller-Mcgrath D.E."/>
            <person name="Sieber C.M.K."/>
            <person name="Emerson J.B."/>
            <person name="Anantharaman K."/>
            <person name="Thomas B.C."/>
            <person name="Malmstrom R."/>
            <person name="Stieglmeier M."/>
            <person name="Klingl A."/>
            <person name="Woyke T."/>
            <person name="Ryan C.M."/>
            <person name="Banfield J.F."/>
        </authorList>
    </citation>
    <scope>NUCLEOTIDE SEQUENCE [LARGE SCALE GENOMIC DNA]</scope>
</reference>
<name>A0A2M8KDU2_9BACT</name>
<dbReference type="EMBL" id="PFDW01000058">
    <property type="protein sequence ID" value="PJE58074.1"/>
    <property type="molecule type" value="Genomic_DNA"/>
</dbReference>
<evidence type="ECO:0000259" key="6">
    <source>
        <dbReference type="Pfam" id="PF00188"/>
    </source>
</evidence>
<evidence type="ECO:0000256" key="2">
    <source>
        <dbReference type="ARBA" id="ARBA00022692"/>
    </source>
</evidence>
<proteinExistence type="predicted"/>
<dbReference type="SUPFAM" id="SSF55797">
    <property type="entry name" value="PR-1-like"/>
    <property type="match status" value="1"/>
</dbReference>
<dbReference type="Gene3D" id="3.40.33.10">
    <property type="entry name" value="CAP"/>
    <property type="match status" value="1"/>
</dbReference>
<dbReference type="PANTHER" id="PTHR31157">
    <property type="entry name" value="SCP DOMAIN-CONTAINING PROTEIN"/>
    <property type="match status" value="1"/>
</dbReference>
<evidence type="ECO:0000256" key="5">
    <source>
        <dbReference type="SAM" id="Phobius"/>
    </source>
</evidence>
<feature type="transmembrane region" description="Helical" evidence="5">
    <location>
        <begin position="22"/>
        <end position="43"/>
    </location>
</feature>
<evidence type="ECO:0000313" key="8">
    <source>
        <dbReference type="Proteomes" id="UP000231450"/>
    </source>
</evidence>
<organism evidence="7 8">
    <name type="scientific">Candidatus Portnoybacteria bacterium CG10_big_fil_rev_8_21_14_0_10_36_7</name>
    <dbReference type="NCBI Taxonomy" id="1974812"/>
    <lineage>
        <taxon>Bacteria</taxon>
        <taxon>Candidatus Portnoyibacteriota</taxon>
    </lineage>
</organism>
<protein>
    <recommendedName>
        <fullName evidence="6">SCP domain-containing protein</fullName>
    </recommendedName>
</protein>
<dbReference type="InterPro" id="IPR014044">
    <property type="entry name" value="CAP_dom"/>
</dbReference>
<feature type="transmembrane region" description="Helical" evidence="5">
    <location>
        <begin position="84"/>
        <end position="106"/>
    </location>
</feature>
<dbReference type="InterPro" id="IPR003825">
    <property type="entry name" value="Colicin-V_CvpA"/>
</dbReference>
<keyword evidence="4 5" id="KW-0472">Membrane</keyword>